<sequence length="249" mass="28178">MKQIFAALSLLFLLGACAAMPKPVPTNPAPLSIERLGQIAYADASSHEVPMEIWQSVPTFIRKPEYADYPLIAYTYHVTFRRPVGYHPSEPMWVNYIDPFTGELVVSSYPDRPYFPDNVAVGVFLGRKYEGMSLKGSVEKPLFKPIDEPLWKAGFDRWLKDPAFLSNPAFFNALPVNPSPELVGFIFAYWRQNDTALVSFALNEKMMRWVIDLLFDNHPQYPGAKSDPLTGKPLVKWQRDPGQLPVATP</sequence>
<proteinExistence type="predicted"/>
<feature type="signal peptide" evidence="1">
    <location>
        <begin position="1"/>
        <end position="18"/>
    </location>
</feature>
<dbReference type="RefSeq" id="WP_379877405.1">
    <property type="nucleotide sequence ID" value="NZ_JBHUIP010000013.1"/>
</dbReference>
<keyword evidence="3" id="KW-1185">Reference proteome</keyword>
<dbReference type="Proteomes" id="UP001597295">
    <property type="component" value="Unassembled WGS sequence"/>
</dbReference>
<dbReference type="EMBL" id="JBHUIP010000013">
    <property type="protein sequence ID" value="MFD2264326.1"/>
    <property type="molecule type" value="Genomic_DNA"/>
</dbReference>
<protein>
    <recommendedName>
        <fullName evidence="4">Lipoprotein</fullName>
    </recommendedName>
</protein>
<evidence type="ECO:0000313" key="2">
    <source>
        <dbReference type="EMBL" id="MFD2264326.1"/>
    </source>
</evidence>
<gene>
    <name evidence="2" type="ORF">ACFSM5_15590</name>
</gene>
<reference evidence="3" key="1">
    <citation type="journal article" date="2019" name="Int. J. Syst. Evol. Microbiol.">
        <title>The Global Catalogue of Microorganisms (GCM) 10K type strain sequencing project: providing services to taxonomists for standard genome sequencing and annotation.</title>
        <authorList>
            <consortium name="The Broad Institute Genomics Platform"/>
            <consortium name="The Broad Institute Genome Sequencing Center for Infectious Disease"/>
            <person name="Wu L."/>
            <person name="Ma J."/>
        </authorList>
    </citation>
    <scope>NUCLEOTIDE SEQUENCE [LARGE SCALE GENOMIC DNA]</scope>
    <source>
        <strain evidence="3">CGMCC 1.19062</strain>
    </source>
</reference>
<comment type="caution">
    <text evidence="2">The sequence shown here is derived from an EMBL/GenBank/DDBJ whole genome shotgun (WGS) entry which is preliminary data.</text>
</comment>
<evidence type="ECO:0000256" key="1">
    <source>
        <dbReference type="SAM" id="SignalP"/>
    </source>
</evidence>
<keyword evidence="1" id="KW-0732">Signal</keyword>
<dbReference type="PROSITE" id="PS51257">
    <property type="entry name" value="PROKAR_LIPOPROTEIN"/>
    <property type="match status" value="1"/>
</dbReference>
<accession>A0ABW5DV35</accession>
<name>A0ABW5DV35_9PROT</name>
<organism evidence="2 3">
    <name type="scientific">Lacibacterium aquatile</name>
    <dbReference type="NCBI Taxonomy" id="1168082"/>
    <lineage>
        <taxon>Bacteria</taxon>
        <taxon>Pseudomonadati</taxon>
        <taxon>Pseudomonadota</taxon>
        <taxon>Alphaproteobacteria</taxon>
        <taxon>Rhodospirillales</taxon>
        <taxon>Rhodospirillaceae</taxon>
    </lineage>
</organism>
<evidence type="ECO:0008006" key="4">
    <source>
        <dbReference type="Google" id="ProtNLM"/>
    </source>
</evidence>
<feature type="chain" id="PRO_5046244104" description="Lipoprotein" evidence="1">
    <location>
        <begin position="19"/>
        <end position="249"/>
    </location>
</feature>
<evidence type="ECO:0000313" key="3">
    <source>
        <dbReference type="Proteomes" id="UP001597295"/>
    </source>
</evidence>